<comment type="caution">
    <text evidence="1">The sequence shown here is derived from an EMBL/GenBank/DDBJ whole genome shotgun (WGS) entry which is preliminary data.</text>
</comment>
<dbReference type="EMBL" id="MU001500">
    <property type="protein sequence ID" value="KAF2444740.1"/>
    <property type="molecule type" value="Genomic_DNA"/>
</dbReference>
<name>A0A9P4UC04_9PLEO</name>
<evidence type="ECO:0000313" key="1">
    <source>
        <dbReference type="EMBL" id="KAF2444740.1"/>
    </source>
</evidence>
<organism evidence="1 2">
    <name type="scientific">Karstenula rhodostoma CBS 690.94</name>
    <dbReference type="NCBI Taxonomy" id="1392251"/>
    <lineage>
        <taxon>Eukaryota</taxon>
        <taxon>Fungi</taxon>
        <taxon>Dikarya</taxon>
        <taxon>Ascomycota</taxon>
        <taxon>Pezizomycotina</taxon>
        <taxon>Dothideomycetes</taxon>
        <taxon>Pleosporomycetidae</taxon>
        <taxon>Pleosporales</taxon>
        <taxon>Massarineae</taxon>
        <taxon>Didymosphaeriaceae</taxon>
        <taxon>Karstenula</taxon>
    </lineage>
</organism>
<proteinExistence type="predicted"/>
<keyword evidence="2" id="KW-1185">Reference proteome</keyword>
<dbReference type="InterPro" id="IPR011009">
    <property type="entry name" value="Kinase-like_dom_sf"/>
</dbReference>
<dbReference type="OrthoDB" id="2906425at2759"/>
<dbReference type="PANTHER" id="PTHR36091:SF2">
    <property type="entry name" value="AMINOGLYCOSIDE PHOSPHOTRANSFERASE DOMAIN-CONTAINING PROTEIN"/>
    <property type="match status" value="1"/>
</dbReference>
<dbReference type="PANTHER" id="PTHR36091">
    <property type="entry name" value="ALTERED INHERITANCE OF MITOCHONDRIA PROTEIN 9, MITOCHONDRIAL"/>
    <property type="match status" value="1"/>
</dbReference>
<dbReference type="Gene3D" id="3.90.1200.10">
    <property type="match status" value="1"/>
</dbReference>
<dbReference type="InterPro" id="IPR051035">
    <property type="entry name" value="Mito_inheritance_9"/>
</dbReference>
<reference evidence="1" key="1">
    <citation type="journal article" date="2020" name="Stud. Mycol.">
        <title>101 Dothideomycetes genomes: a test case for predicting lifestyles and emergence of pathogens.</title>
        <authorList>
            <person name="Haridas S."/>
            <person name="Albert R."/>
            <person name="Binder M."/>
            <person name="Bloem J."/>
            <person name="Labutti K."/>
            <person name="Salamov A."/>
            <person name="Andreopoulos B."/>
            <person name="Baker S."/>
            <person name="Barry K."/>
            <person name="Bills G."/>
            <person name="Bluhm B."/>
            <person name="Cannon C."/>
            <person name="Castanera R."/>
            <person name="Culley D."/>
            <person name="Daum C."/>
            <person name="Ezra D."/>
            <person name="Gonzalez J."/>
            <person name="Henrissat B."/>
            <person name="Kuo A."/>
            <person name="Liang C."/>
            <person name="Lipzen A."/>
            <person name="Lutzoni F."/>
            <person name="Magnuson J."/>
            <person name="Mondo S."/>
            <person name="Nolan M."/>
            <person name="Ohm R."/>
            <person name="Pangilinan J."/>
            <person name="Park H.-J."/>
            <person name="Ramirez L."/>
            <person name="Alfaro M."/>
            <person name="Sun H."/>
            <person name="Tritt A."/>
            <person name="Yoshinaga Y."/>
            <person name="Zwiers L.-H."/>
            <person name="Turgeon B."/>
            <person name="Goodwin S."/>
            <person name="Spatafora J."/>
            <person name="Crous P."/>
            <person name="Grigoriev I."/>
        </authorList>
    </citation>
    <scope>NUCLEOTIDE SEQUENCE</scope>
    <source>
        <strain evidence="1">CBS 690.94</strain>
    </source>
</reference>
<dbReference type="GO" id="GO:0005739">
    <property type="term" value="C:mitochondrion"/>
    <property type="evidence" value="ECO:0007669"/>
    <property type="project" value="TreeGrafter"/>
</dbReference>
<dbReference type="SUPFAM" id="SSF56112">
    <property type="entry name" value="Protein kinase-like (PK-like)"/>
    <property type="match status" value="1"/>
</dbReference>
<protein>
    <recommendedName>
        <fullName evidence="3">Aminoglycoside phosphotransferase domain-containing protein</fullName>
    </recommendedName>
</protein>
<evidence type="ECO:0008006" key="3">
    <source>
        <dbReference type="Google" id="ProtNLM"/>
    </source>
</evidence>
<sequence length="572" mass="65035">MSWFNRQLFRSSLFAKSPSTLHSRQYTTTSHAADILRGCDVQQFYKYTSGRWLWNGEYQLARRYVEFDLPGLLQVSAQAIGARSCVKVQKLPEGNFNKVFLLAMDDGRELIAKLPNPNAGRPHFTTASEAATMDYVRNVLGIPAPRVYGWSSSKDNPVRAEYILMERSGGVELGKIWHDMPWEERLEVVRSLVGYEKAFVSANLPMYGSLYYAKDLPSPSPSQFLDSVNSIDKGEAFVVGPTTNRAFFDQGRDSVEVNRGPWPSLNELVHSRATRELMCIEKFSSYPGQQGLFSGPNQYCPTRSLKVGVLRDYLKVATQILPNDVSLSKPTLWHSDLHSENIFVDPSQPTRILNIIDWQAVNVSPLFLQARHPSLIEFEGLIPEGFKPITLPDNFDDMSQEAQHQAKNLRAAQSLYKLYEILILRQCPEIAHALRFRDTLPGQITGLASSIFSDGEPILQGMLIRLQDEWATCVGSSIPCPLSSAPEIKKQQERLEASWSEGVELMHEVLTEIGVYQGWDGWVNHNNYSMYKERLARCRKNFLDRYAKTEEERSQWVQAWPFEDKTHLPTSL</sequence>
<accession>A0A9P4UC04</accession>
<gene>
    <name evidence="1" type="ORF">P171DRAFT_412542</name>
</gene>
<dbReference type="Proteomes" id="UP000799764">
    <property type="component" value="Unassembled WGS sequence"/>
</dbReference>
<dbReference type="AlphaFoldDB" id="A0A9P4UC04"/>
<evidence type="ECO:0000313" key="2">
    <source>
        <dbReference type="Proteomes" id="UP000799764"/>
    </source>
</evidence>